<name>A0A9W5P2T3_BACCE</name>
<dbReference type="EMBL" id="AHFG01000028">
    <property type="protein sequence ID" value="EJR72377.1"/>
    <property type="molecule type" value="Genomic_DNA"/>
</dbReference>
<reference evidence="2 3" key="1">
    <citation type="submission" date="2012-04" db="EMBL/GenBank/DDBJ databases">
        <title>The Genome Sequence of Bacillus cereus VD154.</title>
        <authorList>
            <consortium name="The Broad Institute Genome Sequencing Platform"/>
            <consortium name="The Broad Institute Genome Sequencing Center for Infectious Disease"/>
            <person name="Feldgarden M."/>
            <person name="Van der Auwera G.A."/>
            <person name="Mahillon J."/>
            <person name="Duprez V."/>
            <person name="Timmery S."/>
            <person name="Mattelet C."/>
            <person name="Dierick K."/>
            <person name="Sun M."/>
            <person name="Yu Z."/>
            <person name="Zhu L."/>
            <person name="Hu X."/>
            <person name="Shank E.B."/>
            <person name="Swiecicka I."/>
            <person name="Hansen B.M."/>
            <person name="Andrup L."/>
            <person name="Young S.K."/>
            <person name="Zeng Q."/>
            <person name="Gargeya S."/>
            <person name="Fitzgerald M."/>
            <person name="Haas B."/>
            <person name="Abouelleil A."/>
            <person name="Alvarado L."/>
            <person name="Arachchi H.M."/>
            <person name="Berlin A."/>
            <person name="Chapman S.B."/>
            <person name="Goldberg J."/>
            <person name="Griggs A."/>
            <person name="Gujja S."/>
            <person name="Hansen M."/>
            <person name="Howarth C."/>
            <person name="Imamovic A."/>
            <person name="Larimer J."/>
            <person name="McCowen C."/>
            <person name="Montmayeur A."/>
            <person name="Murphy C."/>
            <person name="Neiman D."/>
            <person name="Pearson M."/>
            <person name="Priest M."/>
            <person name="Roberts A."/>
            <person name="Saif S."/>
            <person name="Shea T."/>
            <person name="Sisk P."/>
            <person name="Sykes S."/>
            <person name="Wortman J."/>
            <person name="Nusbaum C."/>
            <person name="Birren B."/>
        </authorList>
    </citation>
    <scope>NUCLEOTIDE SEQUENCE [LARGE SCALE GENOMIC DNA]</scope>
    <source>
        <strain evidence="2 3">VD154</strain>
    </source>
</reference>
<keyword evidence="1" id="KW-1133">Transmembrane helix</keyword>
<comment type="caution">
    <text evidence="2">The sequence shown here is derived from an EMBL/GenBank/DDBJ whole genome shotgun (WGS) entry which is preliminary data.</text>
</comment>
<gene>
    <name evidence="2" type="ORF">IK5_02652</name>
</gene>
<accession>A0A9W5P2T3</accession>
<sequence>MLGEKREVLILLFLFYRNTGVEGGGKWNFHQKKMYGYIQFFFIVVGACFAPIFAGREYFLLLFTIPLAMLFSWS</sequence>
<dbReference type="Proteomes" id="UP000006967">
    <property type="component" value="Unassembled WGS sequence"/>
</dbReference>
<organism evidence="2 3">
    <name type="scientific">Bacillus cereus VD154</name>
    <dbReference type="NCBI Taxonomy" id="1053238"/>
    <lineage>
        <taxon>Bacteria</taxon>
        <taxon>Bacillati</taxon>
        <taxon>Bacillota</taxon>
        <taxon>Bacilli</taxon>
        <taxon>Bacillales</taxon>
        <taxon>Bacillaceae</taxon>
        <taxon>Bacillus</taxon>
        <taxon>Bacillus cereus group</taxon>
    </lineage>
</organism>
<protein>
    <submittedName>
        <fullName evidence="2">Uncharacterized protein</fullName>
    </submittedName>
</protein>
<feature type="transmembrane region" description="Helical" evidence="1">
    <location>
        <begin position="34"/>
        <end position="52"/>
    </location>
</feature>
<keyword evidence="1" id="KW-0812">Transmembrane</keyword>
<evidence type="ECO:0000313" key="3">
    <source>
        <dbReference type="Proteomes" id="UP000006967"/>
    </source>
</evidence>
<dbReference type="AlphaFoldDB" id="A0A9W5P2T3"/>
<evidence type="ECO:0000256" key="1">
    <source>
        <dbReference type="SAM" id="Phobius"/>
    </source>
</evidence>
<evidence type="ECO:0000313" key="2">
    <source>
        <dbReference type="EMBL" id="EJR72377.1"/>
    </source>
</evidence>
<proteinExistence type="predicted"/>
<keyword evidence="1" id="KW-0472">Membrane</keyword>